<name>A0A8I6S4C4_CIMLE</name>
<dbReference type="InterPro" id="IPR000618">
    <property type="entry name" value="Insect_cuticle"/>
</dbReference>
<keyword evidence="5" id="KW-1185">Reference proteome</keyword>
<dbReference type="EnsemblMetazoa" id="XM_014403013.2">
    <property type="protein sequence ID" value="XP_014258499.1"/>
    <property type="gene ID" value="LOC106671980"/>
</dbReference>
<accession>A0A8I6S4C4</accession>
<dbReference type="PANTHER" id="PTHR10380">
    <property type="entry name" value="CUTICLE PROTEIN"/>
    <property type="match status" value="1"/>
</dbReference>
<feature type="compositionally biased region" description="Low complexity" evidence="2">
    <location>
        <begin position="409"/>
        <end position="435"/>
    </location>
</feature>
<feature type="compositionally biased region" description="Pro residues" evidence="2">
    <location>
        <begin position="467"/>
        <end position="476"/>
    </location>
</feature>
<evidence type="ECO:0000313" key="4">
    <source>
        <dbReference type="EnsemblMetazoa" id="XP_014258499.1"/>
    </source>
</evidence>
<dbReference type="GO" id="GO:0008010">
    <property type="term" value="F:structural constituent of chitin-based larval cuticle"/>
    <property type="evidence" value="ECO:0007669"/>
    <property type="project" value="TreeGrafter"/>
</dbReference>
<keyword evidence="1" id="KW-0193">Cuticle</keyword>
<dbReference type="PRINTS" id="PR00947">
    <property type="entry name" value="CUTICLE"/>
</dbReference>
<dbReference type="KEGG" id="clec:106671980"/>
<evidence type="ECO:0000313" key="5">
    <source>
        <dbReference type="Proteomes" id="UP000494040"/>
    </source>
</evidence>
<feature type="compositionally biased region" description="Acidic residues" evidence="2">
    <location>
        <begin position="149"/>
        <end position="158"/>
    </location>
</feature>
<keyword evidence="3" id="KW-0732">Signal</keyword>
<organism evidence="4 5">
    <name type="scientific">Cimex lectularius</name>
    <name type="common">Bed bug</name>
    <name type="synonym">Acanthia lectularia</name>
    <dbReference type="NCBI Taxonomy" id="79782"/>
    <lineage>
        <taxon>Eukaryota</taxon>
        <taxon>Metazoa</taxon>
        <taxon>Ecdysozoa</taxon>
        <taxon>Arthropoda</taxon>
        <taxon>Hexapoda</taxon>
        <taxon>Insecta</taxon>
        <taxon>Pterygota</taxon>
        <taxon>Neoptera</taxon>
        <taxon>Paraneoptera</taxon>
        <taxon>Hemiptera</taxon>
        <taxon>Heteroptera</taxon>
        <taxon>Panheteroptera</taxon>
        <taxon>Cimicomorpha</taxon>
        <taxon>Cimicidae</taxon>
        <taxon>Cimex</taxon>
    </lineage>
</organism>
<feature type="chain" id="PRO_5035160592" description="CPR type cuticle protein" evidence="3">
    <location>
        <begin position="17"/>
        <end position="506"/>
    </location>
</feature>
<reference evidence="4" key="1">
    <citation type="submission" date="2022-01" db="UniProtKB">
        <authorList>
            <consortium name="EnsemblMetazoa"/>
        </authorList>
    </citation>
    <scope>IDENTIFICATION</scope>
</reference>
<feature type="compositionally biased region" description="Pro residues" evidence="2">
    <location>
        <begin position="384"/>
        <end position="408"/>
    </location>
</feature>
<dbReference type="InterPro" id="IPR050468">
    <property type="entry name" value="Cuticle_Struct_Prot"/>
</dbReference>
<dbReference type="Pfam" id="PF00379">
    <property type="entry name" value="Chitin_bind_4"/>
    <property type="match status" value="1"/>
</dbReference>
<sequence>MKILLLLVSLAVFAEGRRVRVRPVSSADSLEDAPQQVEYYAEQEEDQGPVLVSRQDTYGRANGQPRLQPKLKSVSAKAPPVQTIRNYNKLNDDGSFTFGYEAADGSFKEETRGTDCVVRGKYGYIDPDGNKREFTYVSGNPCDPNAVQSEEEEEDVPSGEENVPQNIPQNFPLRRPQLVKSRPAPTSRPRPTQTVFQQDYNKDSEEDEEENVPVLPTHRPRPTTPSPVRNFPVPSFAQLEEQVQPQVLRATQRPKLIVTSQPRPSPQQVSITPRPTQPPATTYRPQLVRLSTVTPASAKKRPQPSLDLDEELKNFQLEHNVVSTPRPSQAHTPKALSGSPIYTSELVFDPSSGQYNTVLYQQLPQSQGEFNLRGRLQPYVHNPQPQPFFQPRPFSPRPGPPPSHPFHPPTQQQLFQQQQSALLQQSQQLFAAQQKKQQETKPQRFPASLLQQEPQRFTPGPSKQFHRPPPPPPPQQPFFFVAPSGDRTSLSNGQIDAFLRGHSLAL</sequence>
<feature type="region of interest" description="Disordered" evidence="2">
    <location>
        <begin position="253"/>
        <end position="286"/>
    </location>
</feature>
<evidence type="ECO:0000256" key="3">
    <source>
        <dbReference type="SAM" id="SignalP"/>
    </source>
</evidence>
<proteinExistence type="predicted"/>
<feature type="compositionally biased region" description="Polar residues" evidence="2">
    <location>
        <begin position="258"/>
        <end position="286"/>
    </location>
</feature>
<dbReference type="PROSITE" id="PS51155">
    <property type="entry name" value="CHIT_BIND_RR_2"/>
    <property type="match status" value="1"/>
</dbReference>
<evidence type="ECO:0008006" key="6">
    <source>
        <dbReference type="Google" id="ProtNLM"/>
    </source>
</evidence>
<gene>
    <name evidence="4" type="primary">106671980</name>
</gene>
<dbReference type="GO" id="GO:0062129">
    <property type="term" value="C:chitin-based extracellular matrix"/>
    <property type="evidence" value="ECO:0007669"/>
    <property type="project" value="TreeGrafter"/>
</dbReference>
<feature type="signal peptide" evidence="3">
    <location>
        <begin position="1"/>
        <end position="16"/>
    </location>
</feature>
<dbReference type="PANTHER" id="PTHR10380:SF2">
    <property type="entry name" value="AGAP003037-PA"/>
    <property type="match status" value="1"/>
</dbReference>
<dbReference type="OMA" id="NVPQNYP"/>
<feature type="region of interest" description="Disordered" evidence="2">
    <location>
        <begin position="377"/>
        <end position="493"/>
    </location>
</feature>
<feature type="compositionally biased region" description="Low complexity" evidence="2">
    <location>
        <begin position="181"/>
        <end position="192"/>
    </location>
</feature>
<protein>
    <recommendedName>
        <fullName evidence="6">CPR type cuticle protein</fullName>
    </recommendedName>
</protein>
<feature type="region of interest" description="Disordered" evidence="2">
    <location>
        <begin position="137"/>
        <end position="229"/>
    </location>
</feature>
<evidence type="ECO:0000256" key="1">
    <source>
        <dbReference type="PROSITE-ProRule" id="PRU00497"/>
    </source>
</evidence>
<evidence type="ECO:0000256" key="2">
    <source>
        <dbReference type="SAM" id="MobiDB-lite"/>
    </source>
</evidence>
<dbReference type="OrthoDB" id="7222477at2759"/>
<dbReference type="AlphaFoldDB" id="A0A8I6S4C4"/>
<dbReference type="Proteomes" id="UP000494040">
    <property type="component" value="Unassembled WGS sequence"/>
</dbReference>